<name>A0A3Q3JHQ1_MONAL</name>
<feature type="compositionally biased region" description="Polar residues" evidence="5">
    <location>
        <begin position="369"/>
        <end position="381"/>
    </location>
</feature>
<feature type="compositionally biased region" description="Basic and acidic residues" evidence="5">
    <location>
        <begin position="176"/>
        <end position="188"/>
    </location>
</feature>
<dbReference type="GO" id="GO:1904825">
    <property type="term" value="P:protein localization to microtubule plus-end"/>
    <property type="evidence" value="ECO:0007669"/>
    <property type="project" value="TreeGrafter"/>
</dbReference>
<dbReference type="RefSeq" id="XP_020458201.1">
    <property type="nucleotide sequence ID" value="XM_020602545.1"/>
</dbReference>
<dbReference type="SMART" id="SM00243">
    <property type="entry name" value="GAS2"/>
    <property type="match status" value="1"/>
</dbReference>
<feature type="compositionally biased region" description="Polar residues" evidence="5">
    <location>
        <begin position="726"/>
        <end position="750"/>
    </location>
</feature>
<feature type="domain" description="Calponin-homology (CH)" evidence="6">
    <location>
        <begin position="26"/>
        <end position="154"/>
    </location>
</feature>
<comment type="subcellular location">
    <subcellularLocation>
        <location evidence="1">Cytoplasm</location>
        <location evidence="1">Cytoskeleton</location>
    </subcellularLocation>
</comment>
<feature type="compositionally biased region" description="Polar residues" evidence="5">
    <location>
        <begin position="584"/>
        <end position="600"/>
    </location>
</feature>
<dbReference type="Gene3D" id="3.30.920.20">
    <property type="entry name" value="Gas2-like domain"/>
    <property type="match status" value="1"/>
</dbReference>
<evidence type="ECO:0000259" key="6">
    <source>
        <dbReference type="PROSITE" id="PS50021"/>
    </source>
</evidence>
<feature type="compositionally biased region" description="Low complexity" evidence="5">
    <location>
        <begin position="601"/>
        <end position="610"/>
    </location>
</feature>
<dbReference type="InterPro" id="IPR001715">
    <property type="entry name" value="CH_dom"/>
</dbReference>
<dbReference type="GO" id="GO:0008017">
    <property type="term" value="F:microtubule binding"/>
    <property type="evidence" value="ECO:0007669"/>
    <property type="project" value="InterPro"/>
</dbReference>
<feature type="region of interest" description="Disordered" evidence="5">
    <location>
        <begin position="897"/>
        <end position="1041"/>
    </location>
</feature>
<sequence length="1041" mass="113981">MADQSNIQSAASKSIRPFKSSEEYLYAMKEDLAEWLNTLYDLDITVDTFMDGLETGCALCRHANNVNRAAQDFQLEYPEAAQSMKVPSKDVGFQSRNVVPGSFVARDNVSNFITWCRQELWIKDVLMFETNDLVERCNEKNFVLCLLEVARRGSKFGMLAPMLIQLEEEIEEEIRDQESLRSDAREPAEQGPPSRRLSRKESRQSEEDEDDPDPEPFIWQQKRVLCDMRNLDELVREILGQCSCPAQFPMIKVSEGKYKVGDSSALIFIRVLRTHVMVRVGGGWDTLEHYLDKHDPCRCAAFAHRYHQAKASGQGQGAQSKSSSAHSSRSTSPGPHWRNDGIAPYKPPDRRSQEAPSATTASTRPARSQNPTVPTELSSSAARALLPRPPQDRSEARHFNPLRNKETVTRRLSGDSDSSTASSKGGGGGRYSHGGASQRAGEEVVLLVNRKEGKHMIERPGAVNQTPSLHGHPSLPRARSQSRERHALSPILKPNPPQGSSDGMRTSRTDRGRSLGNEGPRKLHVPRSHSQSKLPSRTRSSDASPGPSPCHREPQLSLSDRGEELRAKQLPPSSPRLGCRFTKRSSSCSKSPNKGVQNNNSSPSKKIISTPRPPAPRSPCIGNSRLLPPVTSGGRCSPHSSPRNSHHHAARPLRTAQGPRSAGQGYHKNWSGLEHQESEEEGLDFGFQMLPILDPQKEQELYRSFEAEFLANTQQARRVPSKAPGKTTQKGAGTYSVPTLNDPNVTDSAYSSSNSSSSSVNVGSKTGTLPDLRESKRTNPHHFSLDDPLNILYGHNFGGPHNFGQGEAEHWGERGGGLKKLPAISSSIEERELPSSLPGLGDTQSDNLINQIPSQTAFHCRNMNGDCSPTGGLTGQQAQLGWGTGSEGDVLLENLQPNLPCDLENGDGSNDLPLPEACPSPVPLPPSEDCSFQDSSSENSSMCVSLSESRSESPPPLTNGDTDGEVPQTKKGQKKSDKVAPNSKHKGRIKPRTDNRPENSPSRIPTPVSYRDLQAHNTLYPCHTPPLSPQSSHSAGRLATC</sequence>
<dbReference type="GO" id="GO:0005737">
    <property type="term" value="C:cytoplasm"/>
    <property type="evidence" value="ECO:0007669"/>
    <property type="project" value="TreeGrafter"/>
</dbReference>
<dbReference type="SUPFAM" id="SSF47576">
    <property type="entry name" value="Calponin-homology domain, CH-domain"/>
    <property type="match status" value="1"/>
</dbReference>
<proteinExistence type="inferred from homology"/>
<keyword evidence="2" id="KW-0963">Cytoplasm</keyword>
<dbReference type="GO" id="GO:0005884">
    <property type="term" value="C:actin filament"/>
    <property type="evidence" value="ECO:0007669"/>
    <property type="project" value="TreeGrafter"/>
</dbReference>
<dbReference type="CTD" id="10634"/>
<dbReference type="GO" id="GO:0051764">
    <property type="term" value="P:actin crosslink formation"/>
    <property type="evidence" value="ECO:0007669"/>
    <property type="project" value="TreeGrafter"/>
</dbReference>
<keyword evidence="9" id="KW-1185">Reference proteome</keyword>
<dbReference type="CDD" id="cd21268">
    <property type="entry name" value="CH_GAS2L1_2"/>
    <property type="match status" value="1"/>
</dbReference>
<evidence type="ECO:0000313" key="9">
    <source>
        <dbReference type="Proteomes" id="UP000261600"/>
    </source>
</evidence>
<evidence type="ECO:0000256" key="2">
    <source>
        <dbReference type="ARBA" id="ARBA00022490"/>
    </source>
</evidence>
<feature type="compositionally biased region" description="Polar residues" evidence="5">
    <location>
        <begin position="528"/>
        <end position="543"/>
    </location>
</feature>
<dbReference type="PROSITE" id="PS50021">
    <property type="entry name" value="CH"/>
    <property type="match status" value="1"/>
</dbReference>
<feature type="compositionally biased region" description="Low complexity" evidence="5">
    <location>
        <begin position="355"/>
        <end position="368"/>
    </location>
</feature>
<dbReference type="STRING" id="43700.ENSMALP00000018909"/>
<feature type="compositionally biased region" description="Pro residues" evidence="5">
    <location>
        <begin position="916"/>
        <end position="926"/>
    </location>
</feature>
<feature type="compositionally biased region" description="Low complexity" evidence="5">
    <location>
        <begin position="310"/>
        <end position="328"/>
    </location>
</feature>
<dbReference type="GO" id="GO:0001725">
    <property type="term" value="C:stress fiber"/>
    <property type="evidence" value="ECO:0007669"/>
    <property type="project" value="TreeGrafter"/>
</dbReference>
<feature type="region of interest" description="Disordered" evidence="5">
    <location>
        <begin position="713"/>
        <end position="783"/>
    </location>
</feature>
<evidence type="ECO:0000313" key="8">
    <source>
        <dbReference type="Ensembl" id="ENSMALP00000018909.1"/>
    </source>
</evidence>
<feature type="compositionally biased region" description="Low complexity" evidence="5">
    <location>
        <begin position="751"/>
        <end position="764"/>
    </location>
</feature>
<dbReference type="InterPro" id="IPR036872">
    <property type="entry name" value="CH_dom_sf"/>
</dbReference>
<evidence type="ECO:0000259" key="7">
    <source>
        <dbReference type="PROSITE" id="PS51460"/>
    </source>
</evidence>
<dbReference type="GO" id="GO:0001578">
    <property type="term" value="P:microtubule bundle formation"/>
    <property type="evidence" value="ECO:0007669"/>
    <property type="project" value="TreeGrafter"/>
</dbReference>
<dbReference type="AlphaFoldDB" id="A0A3Q3JHQ1"/>
<dbReference type="GeneID" id="109961601"/>
<dbReference type="Ensembl" id="ENSMALT00000019282.1">
    <property type="protein sequence ID" value="ENSMALP00000018909.1"/>
    <property type="gene ID" value="ENSMALG00000013204.1"/>
</dbReference>
<dbReference type="GO" id="GO:0051015">
    <property type="term" value="F:actin filament binding"/>
    <property type="evidence" value="ECO:0007669"/>
    <property type="project" value="TreeGrafter"/>
</dbReference>
<dbReference type="Proteomes" id="UP000261600">
    <property type="component" value="Unplaced"/>
</dbReference>
<dbReference type="KEGG" id="malb:109961601"/>
<dbReference type="Pfam" id="PF00307">
    <property type="entry name" value="CH"/>
    <property type="match status" value="1"/>
</dbReference>
<protein>
    <recommendedName>
        <fullName evidence="10">GAR domain-containing protein</fullName>
    </recommendedName>
</protein>
<dbReference type="SMART" id="SM00033">
    <property type="entry name" value="CH"/>
    <property type="match status" value="1"/>
</dbReference>
<feature type="domain" description="GAR" evidence="7">
    <location>
        <begin position="226"/>
        <end position="298"/>
    </location>
</feature>
<evidence type="ECO:0000256" key="4">
    <source>
        <dbReference type="ARBA" id="ARBA00038441"/>
    </source>
</evidence>
<dbReference type="OrthoDB" id="206130at2759"/>
<feature type="region of interest" description="Disordered" evidence="5">
    <location>
        <begin position="310"/>
        <end position="440"/>
    </location>
</feature>
<accession>A0A3Q3JHQ1</accession>
<feature type="region of interest" description="Disordered" evidence="5">
    <location>
        <begin position="175"/>
        <end position="216"/>
    </location>
</feature>
<organism evidence="8 9">
    <name type="scientific">Monopterus albus</name>
    <name type="common">Swamp eel</name>
    <dbReference type="NCBI Taxonomy" id="43700"/>
    <lineage>
        <taxon>Eukaryota</taxon>
        <taxon>Metazoa</taxon>
        <taxon>Chordata</taxon>
        <taxon>Craniata</taxon>
        <taxon>Vertebrata</taxon>
        <taxon>Euteleostomi</taxon>
        <taxon>Actinopterygii</taxon>
        <taxon>Neopterygii</taxon>
        <taxon>Teleostei</taxon>
        <taxon>Neoteleostei</taxon>
        <taxon>Acanthomorphata</taxon>
        <taxon>Anabantaria</taxon>
        <taxon>Synbranchiformes</taxon>
        <taxon>Synbranchidae</taxon>
        <taxon>Monopterus</taxon>
    </lineage>
</organism>
<keyword evidence="3" id="KW-0206">Cytoskeleton</keyword>
<dbReference type="SUPFAM" id="SSF143575">
    <property type="entry name" value="GAS2 domain-like"/>
    <property type="match status" value="1"/>
</dbReference>
<evidence type="ECO:0008006" key="10">
    <source>
        <dbReference type="Google" id="ProtNLM"/>
    </source>
</evidence>
<dbReference type="PANTHER" id="PTHR46756:SF25">
    <property type="entry name" value="GAS2-LIKE PROTEIN 1"/>
    <property type="match status" value="1"/>
</dbReference>
<evidence type="ECO:0000256" key="3">
    <source>
        <dbReference type="ARBA" id="ARBA00023212"/>
    </source>
</evidence>
<dbReference type="GO" id="GO:0031110">
    <property type="term" value="P:regulation of microtubule polymerization or depolymerization"/>
    <property type="evidence" value="ECO:0007669"/>
    <property type="project" value="TreeGrafter"/>
</dbReference>
<feature type="compositionally biased region" description="Basic and acidic residues" evidence="5">
    <location>
        <begin position="390"/>
        <end position="414"/>
    </location>
</feature>
<dbReference type="PANTHER" id="PTHR46756">
    <property type="entry name" value="TRANSGELIN"/>
    <property type="match status" value="1"/>
</dbReference>
<dbReference type="GO" id="GO:0008093">
    <property type="term" value="F:cytoskeletal anchor activity"/>
    <property type="evidence" value="ECO:0007669"/>
    <property type="project" value="TreeGrafter"/>
</dbReference>
<evidence type="ECO:0000256" key="5">
    <source>
        <dbReference type="SAM" id="MobiDB-lite"/>
    </source>
</evidence>
<dbReference type="InterPro" id="IPR003108">
    <property type="entry name" value="GAR_dom"/>
</dbReference>
<feature type="compositionally biased region" description="Polar residues" evidence="5">
    <location>
        <begin position="930"/>
        <end position="939"/>
    </location>
</feature>
<dbReference type="Gene3D" id="1.10.418.10">
    <property type="entry name" value="Calponin-like domain"/>
    <property type="match status" value="1"/>
</dbReference>
<comment type="similarity">
    <text evidence="4">Belongs to the GAS2 family.</text>
</comment>
<dbReference type="GO" id="GO:0035371">
    <property type="term" value="C:microtubule plus-end"/>
    <property type="evidence" value="ECO:0007669"/>
    <property type="project" value="TreeGrafter"/>
</dbReference>
<feature type="region of interest" description="Disordered" evidence="5">
    <location>
        <begin position="457"/>
        <end position="668"/>
    </location>
</feature>
<dbReference type="PROSITE" id="PS51460">
    <property type="entry name" value="GAR"/>
    <property type="match status" value="1"/>
</dbReference>
<dbReference type="InterPro" id="IPR036534">
    <property type="entry name" value="GAR_dom_sf"/>
</dbReference>
<reference evidence="8" key="1">
    <citation type="submission" date="2025-08" db="UniProtKB">
        <authorList>
            <consortium name="Ensembl"/>
        </authorList>
    </citation>
    <scope>IDENTIFICATION</scope>
</reference>
<evidence type="ECO:0000256" key="1">
    <source>
        <dbReference type="ARBA" id="ARBA00004245"/>
    </source>
</evidence>
<feature type="compositionally biased region" description="Basic and acidic residues" evidence="5">
    <location>
        <begin position="550"/>
        <end position="567"/>
    </location>
</feature>
<reference evidence="8" key="2">
    <citation type="submission" date="2025-09" db="UniProtKB">
        <authorList>
            <consortium name="Ensembl"/>
        </authorList>
    </citation>
    <scope>IDENTIFICATION</scope>
</reference>
<dbReference type="Pfam" id="PF02187">
    <property type="entry name" value="GAS2"/>
    <property type="match status" value="1"/>
</dbReference>